<feature type="domain" description="Heterokaryon incompatibility" evidence="1">
    <location>
        <begin position="85"/>
        <end position="177"/>
    </location>
</feature>
<name>A0A0C3DFZ6_9AGAM</name>
<dbReference type="HOGENOM" id="CLU_000288_138_0_1"/>
<dbReference type="PANTHER" id="PTHR10622">
    <property type="entry name" value="HET DOMAIN-CONTAINING PROTEIN"/>
    <property type="match status" value="1"/>
</dbReference>
<keyword evidence="3" id="KW-1185">Reference proteome</keyword>
<reference evidence="2 3" key="1">
    <citation type="submission" date="2014-04" db="EMBL/GenBank/DDBJ databases">
        <authorList>
            <consortium name="DOE Joint Genome Institute"/>
            <person name="Kuo A."/>
            <person name="Kohler A."/>
            <person name="Nagy L.G."/>
            <person name="Floudas D."/>
            <person name="Copeland A."/>
            <person name="Barry K.W."/>
            <person name="Cichocki N."/>
            <person name="Veneault-Fourrey C."/>
            <person name="LaButti K."/>
            <person name="Lindquist E.A."/>
            <person name="Lipzen A."/>
            <person name="Lundell T."/>
            <person name="Morin E."/>
            <person name="Murat C."/>
            <person name="Sun H."/>
            <person name="Tunlid A."/>
            <person name="Henrissat B."/>
            <person name="Grigoriev I.V."/>
            <person name="Hibbett D.S."/>
            <person name="Martin F."/>
            <person name="Nordberg H.P."/>
            <person name="Cantor M.N."/>
            <person name="Hua S.X."/>
        </authorList>
    </citation>
    <scope>NUCLEOTIDE SEQUENCE [LARGE SCALE GENOMIC DNA]</scope>
    <source>
        <strain evidence="2 3">Foug A</strain>
    </source>
</reference>
<reference evidence="3" key="2">
    <citation type="submission" date="2015-01" db="EMBL/GenBank/DDBJ databases">
        <title>Evolutionary Origins and Diversification of the Mycorrhizal Mutualists.</title>
        <authorList>
            <consortium name="DOE Joint Genome Institute"/>
            <consortium name="Mycorrhizal Genomics Consortium"/>
            <person name="Kohler A."/>
            <person name="Kuo A."/>
            <person name="Nagy L.G."/>
            <person name="Floudas D."/>
            <person name="Copeland A."/>
            <person name="Barry K.W."/>
            <person name="Cichocki N."/>
            <person name="Veneault-Fourrey C."/>
            <person name="LaButti K."/>
            <person name="Lindquist E.A."/>
            <person name="Lipzen A."/>
            <person name="Lundell T."/>
            <person name="Morin E."/>
            <person name="Murat C."/>
            <person name="Riley R."/>
            <person name="Ohm R."/>
            <person name="Sun H."/>
            <person name="Tunlid A."/>
            <person name="Henrissat B."/>
            <person name="Grigoriev I.V."/>
            <person name="Hibbett D.S."/>
            <person name="Martin F."/>
        </authorList>
    </citation>
    <scope>NUCLEOTIDE SEQUENCE [LARGE SCALE GENOMIC DNA]</scope>
    <source>
        <strain evidence="3">Foug A</strain>
    </source>
</reference>
<evidence type="ECO:0000259" key="1">
    <source>
        <dbReference type="Pfam" id="PF06985"/>
    </source>
</evidence>
<accession>A0A0C3DFZ6</accession>
<organism evidence="2 3">
    <name type="scientific">Scleroderma citrinum Foug A</name>
    <dbReference type="NCBI Taxonomy" id="1036808"/>
    <lineage>
        <taxon>Eukaryota</taxon>
        <taxon>Fungi</taxon>
        <taxon>Dikarya</taxon>
        <taxon>Basidiomycota</taxon>
        <taxon>Agaricomycotina</taxon>
        <taxon>Agaricomycetes</taxon>
        <taxon>Agaricomycetidae</taxon>
        <taxon>Boletales</taxon>
        <taxon>Sclerodermatineae</taxon>
        <taxon>Sclerodermataceae</taxon>
        <taxon>Scleroderma</taxon>
    </lineage>
</organism>
<feature type="non-terminal residue" evidence="2">
    <location>
        <position position="324"/>
    </location>
</feature>
<dbReference type="InParanoid" id="A0A0C3DFZ6"/>
<protein>
    <recommendedName>
        <fullName evidence="1">Heterokaryon incompatibility domain-containing protein</fullName>
    </recommendedName>
</protein>
<dbReference type="AlphaFoldDB" id="A0A0C3DFZ6"/>
<dbReference type="EMBL" id="KN822071">
    <property type="protein sequence ID" value="KIM59605.1"/>
    <property type="molecule type" value="Genomic_DNA"/>
</dbReference>
<dbReference type="STRING" id="1036808.A0A0C3DFZ6"/>
<proteinExistence type="predicted"/>
<dbReference type="PANTHER" id="PTHR10622:SF10">
    <property type="entry name" value="HET DOMAIN-CONTAINING PROTEIN"/>
    <property type="match status" value="1"/>
</dbReference>
<gene>
    <name evidence="2" type="ORF">SCLCIDRAFT_125785</name>
</gene>
<dbReference type="InterPro" id="IPR010730">
    <property type="entry name" value="HET"/>
</dbReference>
<dbReference type="OrthoDB" id="2673453at2759"/>
<dbReference type="Pfam" id="PF06985">
    <property type="entry name" value="HET"/>
    <property type="match status" value="1"/>
</dbReference>
<evidence type="ECO:0000313" key="2">
    <source>
        <dbReference type="EMBL" id="KIM59605.1"/>
    </source>
</evidence>
<dbReference type="Proteomes" id="UP000053989">
    <property type="component" value="Unassembled WGS sequence"/>
</dbReference>
<evidence type="ECO:0000313" key="3">
    <source>
        <dbReference type="Proteomes" id="UP000053989"/>
    </source>
</evidence>
<sequence>MNLKSYAKADRDEVEKLIGVAVNNTLETLPTRLLNTWTGHLCSRDELMSDFDNSAHYKKLLQSATNSHPSQHEYIQETVSSYFQYATLSHRWGSDEPVLRDVQGQVIYDMELPHGIIKLQEFCTDAGKRGYRWAWSDTCCIDKESSAELQEAIGSMFRWYRRSALTIVHLADISNDGALSSSVWFERGWTLQELLAPRAILFFTQDWSPYKECGSSNHKEDNIVLAELEKVTNIARHYLTDFHPGTDDARSRLQWASTRRTTRPEDMAYSLFGVFNLHLPVLYGEPKENALGRLLAEIISQSGDISVLDWVGEASLYHSCFPAH</sequence>